<keyword evidence="9 12" id="KW-1133">Transmembrane helix</keyword>
<dbReference type="GO" id="GO:0005085">
    <property type="term" value="F:guanyl-nucleotide exchange factor activity"/>
    <property type="evidence" value="ECO:0007669"/>
    <property type="project" value="InterPro"/>
</dbReference>
<comment type="caution">
    <text evidence="13">The sequence shown here is derived from an EMBL/GenBank/DDBJ whole genome shotgun (WGS) entry which is preliminary data.</text>
</comment>
<protein>
    <recommendedName>
        <fullName evidence="15">Prolactin regulatory element-binding protein</fullName>
    </recommendedName>
</protein>
<evidence type="ECO:0000256" key="4">
    <source>
        <dbReference type="ARBA" id="ARBA00022692"/>
    </source>
</evidence>
<feature type="repeat" description="WD" evidence="11">
    <location>
        <begin position="353"/>
        <end position="383"/>
    </location>
</feature>
<evidence type="ECO:0000256" key="2">
    <source>
        <dbReference type="ARBA" id="ARBA00022448"/>
    </source>
</evidence>
<gene>
    <name evidence="13" type="ORF">FFLO_03238</name>
</gene>
<keyword evidence="8" id="KW-0653">Protein transport</keyword>
<dbReference type="Pfam" id="PF00400">
    <property type="entry name" value="WD40"/>
    <property type="match status" value="1"/>
</dbReference>
<evidence type="ECO:0000256" key="12">
    <source>
        <dbReference type="SAM" id="Phobius"/>
    </source>
</evidence>
<dbReference type="InterPro" id="IPR045260">
    <property type="entry name" value="Sec12-like"/>
</dbReference>
<evidence type="ECO:0000256" key="3">
    <source>
        <dbReference type="ARBA" id="ARBA00022574"/>
    </source>
</evidence>
<dbReference type="PROSITE" id="PS50294">
    <property type="entry name" value="WD_REPEATS_REGION"/>
    <property type="match status" value="1"/>
</dbReference>
<dbReference type="PANTHER" id="PTHR23284">
    <property type="entry name" value="PROLACTIN REGULATORY ELEMENT BINDING PROTEIN"/>
    <property type="match status" value="1"/>
</dbReference>
<sequence>MTRTKHRAHPTPSFPVSCLGFTDDTTLLLGGGGGPSRTGIKNKLKICTASLDGRTLSEVAEHVFEPGEDLPTSMAINVETKQVVVGVNAPETTIKASSPGQGNDHCRVFSYADNKLEMVKSTQTITAPWNDDYPYQKFTAFSPRLDLLAVGTTDIDGTQSTVTLITYPGMDFVWKWESTDSKIDGELVDIDFGADGLTLAITTTTTINVFDVTSASNVSKEGIERTASIPLPTLGADPVTFRSAKFNRQPSPTPTIHAIINTNPKPLPRGKGKRPTVLKKGYCVNFSLAEATGDEKAKTLKGKWEMTGKREVGNVPVSAFEISADGMVLAYAAADYSIGLLDARTLAPLLKILHAHSFAITALAFNPSGNLLASAGADNTVRLIVIPASFGSSTMMIAAVLIALILALTAYFLQAR</sequence>
<dbReference type="GO" id="GO:0015031">
    <property type="term" value="P:protein transport"/>
    <property type="evidence" value="ECO:0007669"/>
    <property type="project" value="UniProtKB-KW"/>
</dbReference>
<evidence type="ECO:0000313" key="13">
    <source>
        <dbReference type="EMBL" id="KAG7544359.1"/>
    </source>
</evidence>
<organism evidence="13 14">
    <name type="scientific">Filobasidium floriforme</name>
    <dbReference type="NCBI Taxonomy" id="5210"/>
    <lineage>
        <taxon>Eukaryota</taxon>
        <taxon>Fungi</taxon>
        <taxon>Dikarya</taxon>
        <taxon>Basidiomycota</taxon>
        <taxon>Agaricomycotina</taxon>
        <taxon>Tremellomycetes</taxon>
        <taxon>Filobasidiales</taxon>
        <taxon>Filobasidiaceae</taxon>
        <taxon>Filobasidium</taxon>
    </lineage>
</organism>
<keyword evidence="14" id="KW-1185">Reference proteome</keyword>
<name>A0A8K0JLP9_9TREE</name>
<dbReference type="InterPro" id="IPR015943">
    <property type="entry name" value="WD40/YVTN_repeat-like_dom_sf"/>
</dbReference>
<keyword evidence="4 12" id="KW-0812">Transmembrane</keyword>
<evidence type="ECO:0000256" key="8">
    <source>
        <dbReference type="ARBA" id="ARBA00022927"/>
    </source>
</evidence>
<keyword evidence="5" id="KW-0677">Repeat</keyword>
<comment type="subcellular location">
    <subcellularLocation>
        <location evidence="1">Endoplasmic reticulum membrane</location>
        <topology evidence="1">Single-pass type II membrane protein</topology>
    </subcellularLocation>
</comment>
<evidence type="ECO:0000313" key="14">
    <source>
        <dbReference type="Proteomes" id="UP000812966"/>
    </source>
</evidence>
<dbReference type="PANTHER" id="PTHR23284:SF0">
    <property type="entry name" value="PROLACTIN REGULATORY ELEMENT-BINDING PROTEIN"/>
    <property type="match status" value="1"/>
</dbReference>
<accession>A0A8K0JLP9</accession>
<evidence type="ECO:0000256" key="7">
    <source>
        <dbReference type="ARBA" id="ARBA00022892"/>
    </source>
</evidence>
<keyword evidence="3 11" id="KW-0853">WD repeat</keyword>
<dbReference type="AlphaFoldDB" id="A0A8K0JLP9"/>
<evidence type="ECO:0000256" key="6">
    <source>
        <dbReference type="ARBA" id="ARBA00022824"/>
    </source>
</evidence>
<evidence type="ECO:0000256" key="1">
    <source>
        <dbReference type="ARBA" id="ARBA00004648"/>
    </source>
</evidence>
<keyword evidence="10 12" id="KW-0472">Membrane</keyword>
<evidence type="ECO:0000256" key="9">
    <source>
        <dbReference type="ARBA" id="ARBA00022989"/>
    </source>
</evidence>
<dbReference type="Gene3D" id="2.130.10.10">
    <property type="entry name" value="YVTN repeat-like/Quinoprotein amine dehydrogenase"/>
    <property type="match status" value="1"/>
</dbReference>
<keyword evidence="7" id="KW-0931">ER-Golgi transport</keyword>
<dbReference type="PROSITE" id="PS50082">
    <property type="entry name" value="WD_REPEATS_2"/>
    <property type="match status" value="1"/>
</dbReference>
<proteinExistence type="predicted"/>
<evidence type="ECO:0008006" key="15">
    <source>
        <dbReference type="Google" id="ProtNLM"/>
    </source>
</evidence>
<dbReference type="GO" id="GO:0005789">
    <property type="term" value="C:endoplasmic reticulum membrane"/>
    <property type="evidence" value="ECO:0007669"/>
    <property type="project" value="UniProtKB-SubCell"/>
</dbReference>
<keyword evidence="2" id="KW-0813">Transport</keyword>
<feature type="transmembrane region" description="Helical" evidence="12">
    <location>
        <begin position="390"/>
        <end position="413"/>
    </location>
</feature>
<reference evidence="13" key="1">
    <citation type="submission" date="2020-04" db="EMBL/GenBank/DDBJ databases">
        <title>Analysis of mating type loci in Filobasidium floriforme.</title>
        <authorList>
            <person name="Nowrousian M."/>
        </authorList>
    </citation>
    <scope>NUCLEOTIDE SEQUENCE</scope>
    <source>
        <strain evidence="13">CBS 6242</strain>
    </source>
</reference>
<dbReference type="Proteomes" id="UP000812966">
    <property type="component" value="Unassembled WGS sequence"/>
</dbReference>
<dbReference type="InterPro" id="IPR036322">
    <property type="entry name" value="WD40_repeat_dom_sf"/>
</dbReference>
<evidence type="ECO:0000256" key="11">
    <source>
        <dbReference type="PROSITE-ProRule" id="PRU00221"/>
    </source>
</evidence>
<dbReference type="SUPFAM" id="SSF50978">
    <property type="entry name" value="WD40 repeat-like"/>
    <property type="match status" value="1"/>
</dbReference>
<dbReference type="SMART" id="SM00320">
    <property type="entry name" value="WD40"/>
    <property type="match status" value="2"/>
</dbReference>
<dbReference type="EMBL" id="JABELV010000058">
    <property type="protein sequence ID" value="KAG7544359.1"/>
    <property type="molecule type" value="Genomic_DNA"/>
</dbReference>
<dbReference type="GO" id="GO:0003400">
    <property type="term" value="P:regulation of COPII vesicle coating"/>
    <property type="evidence" value="ECO:0007669"/>
    <property type="project" value="TreeGrafter"/>
</dbReference>
<keyword evidence="6" id="KW-0256">Endoplasmic reticulum</keyword>
<dbReference type="InterPro" id="IPR001680">
    <property type="entry name" value="WD40_rpt"/>
</dbReference>
<evidence type="ECO:0000256" key="5">
    <source>
        <dbReference type="ARBA" id="ARBA00022737"/>
    </source>
</evidence>
<dbReference type="GO" id="GO:0006888">
    <property type="term" value="P:endoplasmic reticulum to Golgi vesicle-mediated transport"/>
    <property type="evidence" value="ECO:0007669"/>
    <property type="project" value="TreeGrafter"/>
</dbReference>
<evidence type="ECO:0000256" key="10">
    <source>
        <dbReference type="ARBA" id="ARBA00023136"/>
    </source>
</evidence>